<protein>
    <submittedName>
        <fullName evidence="3">AntA/AntB antirepressor family protein</fullName>
    </submittedName>
</protein>
<dbReference type="InterPro" id="IPR013557">
    <property type="entry name" value="AntA/B_antirep"/>
</dbReference>
<dbReference type="RefSeq" id="WP_190891012.1">
    <property type="nucleotide sequence ID" value="NZ_JACWZY010000031.1"/>
</dbReference>
<dbReference type="AlphaFoldDB" id="A0A926Y1S8"/>
<dbReference type="EMBL" id="JACWZY010000031">
    <property type="protein sequence ID" value="MBD2704440.1"/>
    <property type="molecule type" value="Genomic_DNA"/>
</dbReference>
<evidence type="ECO:0000313" key="3">
    <source>
        <dbReference type="EMBL" id="MBD2704440.1"/>
    </source>
</evidence>
<dbReference type="Pfam" id="PF08346">
    <property type="entry name" value="AntA"/>
    <property type="match status" value="1"/>
</dbReference>
<comment type="caution">
    <text evidence="3">The sequence shown here is derived from an EMBL/GenBank/DDBJ whole genome shotgun (WGS) entry which is preliminary data.</text>
</comment>
<accession>A0A926Y1S8</accession>
<name>A0A926Y1S8_9BACT</name>
<evidence type="ECO:0000256" key="1">
    <source>
        <dbReference type="SAM" id="MobiDB-lite"/>
    </source>
</evidence>
<feature type="domain" description="AntA/AntB antirepressor" evidence="2">
    <location>
        <begin position="33"/>
        <end position="80"/>
    </location>
</feature>
<proteinExistence type="predicted"/>
<organism evidence="3 4">
    <name type="scientific">Spirosoma profusum</name>
    <dbReference type="NCBI Taxonomy" id="2771354"/>
    <lineage>
        <taxon>Bacteria</taxon>
        <taxon>Pseudomonadati</taxon>
        <taxon>Bacteroidota</taxon>
        <taxon>Cytophagia</taxon>
        <taxon>Cytophagales</taxon>
        <taxon>Cytophagaceae</taxon>
        <taxon>Spirosoma</taxon>
    </lineage>
</organism>
<gene>
    <name evidence="3" type="ORF">IC229_27615</name>
</gene>
<keyword evidence="4" id="KW-1185">Reference proteome</keyword>
<feature type="compositionally biased region" description="Polar residues" evidence="1">
    <location>
        <begin position="112"/>
        <end position="121"/>
    </location>
</feature>
<reference evidence="3" key="1">
    <citation type="submission" date="2020-09" db="EMBL/GenBank/DDBJ databases">
        <authorList>
            <person name="Kim M.K."/>
        </authorList>
    </citation>
    <scope>NUCLEOTIDE SEQUENCE</scope>
    <source>
        <strain evidence="3">BT702</strain>
    </source>
</reference>
<evidence type="ECO:0000313" key="4">
    <source>
        <dbReference type="Proteomes" id="UP000598820"/>
    </source>
</evidence>
<dbReference type="Proteomes" id="UP000598820">
    <property type="component" value="Unassembled WGS sequence"/>
</dbReference>
<feature type="region of interest" description="Disordered" evidence="1">
    <location>
        <begin position="98"/>
        <end position="139"/>
    </location>
</feature>
<sequence length="308" mass="34451">MQQYIHVYPATSGDFIISGRSLCIAFSGYKDPKDQFCNWINNRVKTLGLVENTDYIKTKIQHPDTGRKVLEYVLTIDAAILLAKEDRSPWAEGELTRIKNGETDEPTESPVHVNQVNDDTNPPTPAGDTQPVERDENDEQLTPAQRLLKQAIAAVEAEKNHKPSNVETRLVELEGKLDAVLTFFQLASQTLFSKTGTAITTVSAKVAFEIANTKPDDAALLVSDSDRPVNPESTRGKVVEIVKAYGQSKNIEYRRVWTWLYGQMLAIYDFNAALHRTNTKEPYIEAVEREGQIDNLHAIASKYLQTAS</sequence>
<evidence type="ECO:0000259" key="2">
    <source>
        <dbReference type="Pfam" id="PF08346"/>
    </source>
</evidence>